<accession>A0A382QLV5</accession>
<organism evidence="1">
    <name type="scientific">marine metagenome</name>
    <dbReference type="NCBI Taxonomy" id="408172"/>
    <lineage>
        <taxon>unclassified sequences</taxon>
        <taxon>metagenomes</taxon>
        <taxon>ecological metagenomes</taxon>
    </lineage>
</organism>
<reference evidence="1" key="1">
    <citation type="submission" date="2018-05" db="EMBL/GenBank/DDBJ databases">
        <authorList>
            <person name="Lanie J.A."/>
            <person name="Ng W.-L."/>
            <person name="Kazmierczak K.M."/>
            <person name="Andrzejewski T.M."/>
            <person name="Davidsen T.M."/>
            <person name="Wayne K.J."/>
            <person name="Tettelin H."/>
            <person name="Glass J.I."/>
            <person name="Rusch D."/>
            <person name="Podicherti R."/>
            <person name="Tsui H.-C.T."/>
            <person name="Winkler M.E."/>
        </authorList>
    </citation>
    <scope>NUCLEOTIDE SEQUENCE</scope>
</reference>
<feature type="non-terminal residue" evidence="1">
    <location>
        <position position="1"/>
    </location>
</feature>
<dbReference type="EMBL" id="UINC01115118">
    <property type="protein sequence ID" value="SVC85905.1"/>
    <property type="molecule type" value="Genomic_DNA"/>
</dbReference>
<sequence>VSGVVEVEDEGECIDHWLGELVTE</sequence>
<evidence type="ECO:0000313" key="1">
    <source>
        <dbReference type="EMBL" id="SVC85905.1"/>
    </source>
</evidence>
<gene>
    <name evidence="1" type="ORF">METZ01_LOCUS338759</name>
</gene>
<protein>
    <submittedName>
        <fullName evidence="1">Uncharacterized protein</fullName>
    </submittedName>
</protein>
<proteinExistence type="predicted"/>
<name>A0A382QLV5_9ZZZZ</name>
<dbReference type="AlphaFoldDB" id="A0A382QLV5"/>